<feature type="transmembrane region" description="Helical" evidence="1">
    <location>
        <begin position="36"/>
        <end position="54"/>
    </location>
</feature>
<dbReference type="PANTHER" id="PTHR33133:SF51">
    <property type="entry name" value="THH1_TOM1_TOM3 DOMAIN-CONTAINING PROTEIN"/>
    <property type="match status" value="1"/>
</dbReference>
<feature type="transmembrane region" description="Helical" evidence="1">
    <location>
        <begin position="281"/>
        <end position="301"/>
    </location>
</feature>
<keyword evidence="1" id="KW-0812">Transmembrane</keyword>
<dbReference type="RefSeq" id="XP_022153697.1">
    <property type="nucleotide sequence ID" value="XM_022298005.1"/>
</dbReference>
<sequence>MEDDNNVEQDLKNLQFLGIRGILQETFKLIHQWRRIFTHITLLFILPLSLLVLANSGISNFFLQKISHDQQILNNTQKSTPEFLKLHDLVSSERIFHALSTLAFFVSSAAFSLLSTSAIVFTVASVYAARAVSFKHVTAAVPKLWRRLLLTFVCVLAGIFAFNFVALSVLFLVPVVAVVIYGPDDGSFSAGIEMILFLFIMFYCAAAWYLMSIWGLSSVVSALELDCCGFKAMAKSKALVEGRMRMVLKLLALLNLPLVVVQFVFYYLVVQSATTGAVGRGILGIVWVLLFLVLYLVKLVAETVLYFVCKSYNHESVDKSALSDHLQGYLMAEYVELKVEDDVQLQKLQVV</sequence>
<organism evidence="2 3">
    <name type="scientific">Momordica charantia</name>
    <name type="common">Bitter gourd</name>
    <name type="synonym">Balsam pear</name>
    <dbReference type="NCBI Taxonomy" id="3673"/>
    <lineage>
        <taxon>Eukaryota</taxon>
        <taxon>Viridiplantae</taxon>
        <taxon>Streptophyta</taxon>
        <taxon>Embryophyta</taxon>
        <taxon>Tracheophyta</taxon>
        <taxon>Spermatophyta</taxon>
        <taxon>Magnoliopsida</taxon>
        <taxon>eudicotyledons</taxon>
        <taxon>Gunneridae</taxon>
        <taxon>Pentapetalae</taxon>
        <taxon>rosids</taxon>
        <taxon>fabids</taxon>
        <taxon>Cucurbitales</taxon>
        <taxon>Cucurbitaceae</taxon>
        <taxon>Momordiceae</taxon>
        <taxon>Momordica</taxon>
    </lineage>
</organism>
<protein>
    <submittedName>
        <fullName evidence="3">Uncharacterized protein LOC111021150</fullName>
    </submittedName>
</protein>
<proteinExistence type="predicted"/>
<dbReference type="PANTHER" id="PTHR33133">
    <property type="entry name" value="OS08G0107100 PROTEIN-RELATED"/>
    <property type="match status" value="1"/>
</dbReference>
<reference evidence="3" key="1">
    <citation type="submission" date="2025-08" db="UniProtKB">
        <authorList>
            <consortium name="RefSeq"/>
        </authorList>
    </citation>
    <scope>IDENTIFICATION</scope>
    <source>
        <strain evidence="3">OHB3-1</strain>
    </source>
</reference>
<keyword evidence="1" id="KW-0472">Membrane</keyword>
<accession>A0A6J1DJN3</accession>
<gene>
    <name evidence="3" type="primary">LOC111021150</name>
</gene>
<feature type="transmembrane region" description="Helical" evidence="1">
    <location>
        <begin position="194"/>
        <end position="225"/>
    </location>
</feature>
<feature type="transmembrane region" description="Helical" evidence="1">
    <location>
        <begin position="246"/>
        <end position="269"/>
    </location>
</feature>
<dbReference type="KEGG" id="mcha:111021150"/>
<evidence type="ECO:0000313" key="2">
    <source>
        <dbReference type="Proteomes" id="UP000504603"/>
    </source>
</evidence>
<feature type="transmembrane region" description="Helical" evidence="1">
    <location>
        <begin position="95"/>
        <end position="128"/>
    </location>
</feature>
<evidence type="ECO:0000256" key="1">
    <source>
        <dbReference type="SAM" id="Phobius"/>
    </source>
</evidence>
<feature type="transmembrane region" description="Helical" evidence="1">
    <location>
        <begin position="149"/>
        <end position="182"/>
    </location>
</feature>
<keyword evidence="2" id="KW-1185">Reference proteome</keyword>
<dbReference type="OrthoDB" id="1908649at2759"/>
<dbReference type="AlphaFoldDB" id="A0A6J1DJN3"/>
<evidence type="ECO:0000313" key="3">
    <source>
        <dbReference type="RefSeq" id="XP_022153697.1"/>
    </source>
</evidence>
<name>A0A6J1DJN3_MOMCH</name>
<dbReference type="Proteomes" id="UP000504603">
    <property type="component" value="Unplaced"/>
</dbReference>
<keyword evidence="1" id="KW-1133">Transmembrane helix</keyword>
<dbReference type="GeneID" id="111021150"/>